<keyword evidence="3" id="KW-1185">Reference proteome</keyword>
<comment type="caution">
    <text evidence="2">The sequence shown here is derived from an EMBL/GenBank/DDBJ whole genome shotgun (WGS) entry which is preliminary data.</text>
</comment>
<evidence type="ECO:0008006" key="4">
    <source>
        <dbReference type="Google" id="ProtNLM"/>
    </source>
</evidence>
<organism evidence="2 3">
    <name type="scientific">Caenorhabditis nigoni</name>
    <dbReference type="NCBI Taxonomy" id="1611254"/>
    <lineage>
        <taxon>Eukaryota</taxon>
        <taxon>Metazoa</taxon>
        <taxon>Ecdysozoa</taxon>
        <taxon>Nematoda</taxon>
        <taxon>Chromadorea</taxon>
        <taxon>Rhabditida</taxon>
        <taxon>Rhabditina</taxon>
        <taxon>Rhabditomorpha</taxon>
        <taxon>Rhabditoidea</taxon>
        <taxon>Rhabditidae</taxon>
        <taxon>Peloderinae</taxon>
        <taxon>Caenorhabditis</taxon>
    </lineage>
</organism>
<dbReference type="AlphaFoldDB" id="A0A2G5UBN1"/>
<dbReference type="Proteomes" id="UP000230233">
    <property type="component" value="Chromosome IV"/>
</dbReference>
<evidence type="ECO:0000256" key="1">
    <source>
        <dbReference type="SAM" id="SignalP"/>
    </source>
</evidence>
<accession>A0A2G5UBN1</accession>
<proteinExistence type="predicted"/>
<dbReference type="InterPro" id="IPR008588">
    <property type="entry name" value="DUF870_CAE_spp"/>
</dbReference>
<name>A0A2G5UBN1_9PELO</name>
<evidence type="ECO:0000313" key="3">
    <source>
        <dbReference type="Proteomes" id="UP000230233"/>
    </source>
</evidence>
<dbReference type="EMBL" id="PDUG01000004">
    <property type="protein sequence ID" value="PIC36958.1"/>
    <property type="molecule type" value="Genomic_DNA"/>
</dbReference>
<evidence type="ECO:0000313" key="2">
    <source>
        <dbReference type="EMBL" id="PIC36958.1"/>
    </source>
</evidence>
<reference evidence="3" key="1">
    <citation type="submission" date="2017-10" db="EMBL/GenBank/DDBJ databases">
        <title>Rapid genome shrinkage in a self-fertile nematode reveals novel sperm competition proteins.</title>
        <authorList>
            <person name="Yin D."/>
            <person name="Schwarz E.M."/>
            <person name="Thomas C.G."/>
            <person name="Felde R.L."/>
            <person name="Korf I.F."/>
            <person name="Cutter A.D."/>
            <person name="Schartner C.M."/>
            <person name="Ralston E.J."/>
            <person name="Meyer B.J."/>
            <person name="Haag E.S."/>
        </authorList>
    </citation>
    <scope>NUCLEOTIDE SEQUENCE [LARGE SCALE GENOMIC DNA]</scope>
    <source>
        <strain evidence="3">JU1422</strain>
    </source>
</reference>
<keyword evidence="1" id="KW-0732">Signal</keyword>
<feature type="chain" id="PRO_5013935862" description="DUF281 domain-containing protein" evidence="1">
    <location>
        <begin position="20"/>
        <end position="139"/>
    </location>
</feature>
<gene>
    <name evidence="2" type="primary">Cnig_chr_IV.g15766</name>
    <name evidence="2" type="ORF">B9Z55_015766</name>
</gene>
<dbReference type="OrthoDB" id="5908462at2759"/>
<feature type="signal peptide" evidence="1">
    <location>
        <begin position="1"/>
        <end position="19"/>
    </location>
</feature>
<sequence length="139" mass="16086">MLSYRNLLALGVLVYCIQANPTNIKIDIHCDEPSVTNWCAYMELYEEDFWTGNEEITTAFWCTTEHQKSLDYPKMQLSWDYSLTYEIGYQLSHTCTKDGKHKCMKSEIQSVLEYGEGSLSFNNTIYDIGYDGKCKDINA</sequence>
<dbReference type="Pfam" id="PF05912">
    <property type="entry name" value="DUF870"/>
    <property type="match status" value="1"/>
</dbReference>
<protein>
    <recommendedName>
        <fullName evidence="4">DUF281 domain-containing protein</fullName>
    </recommendedName>
</protein>